<dbReference type="PANTHER" id="PTHR43751">
    <property type="entry name" value="SULFATASE"/>
    <property type="match status" value="1"/>
</dbReference>
<dbReference type="AlphaFoldDB" id="A0AAD6CRV9"/>
<name>A0AAD6CRV9_9EURO</name>
<feature type="transmembrane region" description="Helical" evidence="1">
    <location>
        <begin position="47"/>
        <end position="66"/>
    </location>
</feature>
<keyword evidence="1" id="KW-0812">Transmembrane</keyword>
<dbReference type="InterPro" id="IPR052701">
    <property type="entry name" value="GAG_Ulvan_Degrading_Sulfatases"/>
</dbReference>
<evidence type="ECO:0000313" key="3">
    <source>
        <dbReference type="EMBL" id="KAJ5537661.1"/>
    </source>
</evidence>
<dbReference type="InterPro" id="IPR000917">
    <property type="entry name" value="Sulfatase_N"/>
</dbReference>
<organism evidence="3 4">
    <name type="scientific">Penicillium frequentans</name>
    <dbReference type="NCBI Taxonomy" id="3151616"/>
    <lineage>
        <taxon>Eukaryota</taxon>
        <taxon>Fungi</taxon>
        <taxon>Dikarya</taxon>
        <taxon>Ascomycota</taxon>
        <taxon>Pezizomycotina</taxon>
        <taxon>Eurotiomycetes</taxon>
        <taxon>Eurotiomycetidae</taxon>
        <taxon>Eurotiales</taxon>
        <taxon>Aspergillaceae</taxon>
        <taxon>Penicillium</taxon>
    </lineage>
</organism>
<gene>
    <name evidence="3" type="ORF">N7494_007140</name>
</gene>
<dbReference type="InterPro" id="IPR017850">
    <property type="entry name" value="Alkaline_phosphatase_core_sf"/>
</dbReference>
<feature type="domain" description="Sulfatase N-terminal" evidence="2">
    <location>
        <begin position="458"/>
        <end position="731"/>
    </location>
</feature>
<evidence type="ECO:0000313" key="4">
    <source>
        <dbReference type="Proteomes" id="UP001220324"/>
    </source>
</evidence>
<evidence type="ECO:0000259" key="2">
    <source>
        <dbReference type="Pfam" id="PF00884"/>
    </source>
</evidence>
<dbReference type="EMBL" id="JAQIZZ010000006">
    <property type="protein sequence ID" value="KAJ5537661.1"/>
    <property type="molecule type" value="Genomic_DNA"/>
</dbReference>
<dbReference type="Gene3D" id="3.40.720.10">
    <property type="entry name" value="Alkaline Phosphatase, subunit A"/>
    <property type="match status" value="1"/>
</dbReference>
<sequence>MESIVNRARGVFYRLPKRLQVWAFFALTVAKSPQLYVDRAWGASRKYFFSVIFISLLLSKCFHIFVNPRTVGVFSLVFWGPTFFVVDILLILVACRLARSFESRICRDLAALIVILFSLQASGFTSANISFYAVRGTEVPWRKTSKFHRDIPSAKLVLSALGISFLIEGLIFAVAYFATPYLFKATGAVLDIWASFLPAQFRSYFGDKPPTSAENYEQIAIDDFDNDADSVSLLDVPQEPSRGQSRSLLSRVIVVSCTAIIAFLTIVRPHNLVYNFLTQSLPFAPFGGPNYSPGEESVASVPGDFSWLEGHTALDKFPTFEWLRGYNSSDGFPDWSPFPINETYKATHQSQEYEHYNPINDPLHIPNLQNDILEPMREALHNGSVKIKHIVLVKLESTRQDVWPFRSSSYIMNHIKDSYGGEVPEEIEQRLSKLTPTAQRLTGLETGFENITDYPKPYGGISATNAFTSGTYTMKSITGTVCGVSAMAIEGNLEYYHDFYQPCLPHIFNALSHQPNISSESDDWTSLPWHTQWMQSHYGTWDKQELLTPALGYHAVMDKESINDAGGKYIPEEDEKETHYGHEDKVLKNYMRDLISDVKKNNTRLFLTHLTHETHTPWFKPGEYEEILGGSWIGREKQINNYLNTVVYQDEWIADILEILEEAGIADETLLVMAGDHGISLPNDGGVTANHDAHVGNFHVPLFFSHPKLPQIEVNSPVVSTQILPTILDLLIESSSLTGESLQIVKDLLPLYEGQSMLRPLIPEQDGKREWHFSTMNPGGTWFSMRDAVNPYRLVVPLIPDAPWRFTDIIADPFELHPDEDLDFLTLLRDVEARHGVNASAWLNEAAHVAYWWIPENHRRWKYEAEESDNS</sequence>
<keyword evidence="4" id="KW-1185">Reference proteome</keyword>
<evidence type="ECO:0000256" key="1">
    <source>
        <dbReference type="SAM" id="Phobius"/>
    </source>
</evidence>
<accession>A0AAD6CRV9</accession>
<dbReference type="Proteomes" id="UP001220324">
    <property type="component" value="Unassembled WGS sequence"/>
</dbReference>
<dbReference type="PANTHER" id="PTHR43751:SF3">
    <property type="entry name" value="SULFATASE N-TERMINAL DOMAIN-CONTAINING PROTEIN"/>
    <property type="match status" value="1"/>
</dbReference>
<feature type="transmembrane region" description="Helical" evidence="1">
    <location>
        <begin position="248"/>
        <end position="267"/>
    </location>
</feature>
<reference evidence="3 4" key="1">
    <citation type="journal article" date="2023" name="IMA Fungus">
        <title>Comparative genomic study of the Penicillium genus elucidates a diverse pangenome and 15 lateral gene transfer events.</title>
        <authorList>
            <person name="Petersen C."/>
            <person name="Sorensen T."/>
            <person name="Nielsen M.R."/>
            <person name="Sondergaard T.E."/>
            <person name="Sorensen J.L."/>
            <person name="Fitzpatrick D.A."/>
            <person name="Frisvad J.C."/>
            <person name="Nielsen K.L."/>
        </authorList>
    </citation>
    <scope>NUCLEOTIDE SEQUENCE [LARGE SCALE GENOMIC DNA]</scope>
    <source>
        <strain evidence="3 4">IBT 35679</strain>
    </source>
</reference>
<feature type="transmembrane region" description="Helical" evidence="1">
    <location>
        <begin position="109"/>
        <end position="134"/>
    </location>
</feature>
<dbReference type="Pfam" id="PF00884">
    <property type="entry name" value="Sulfatase"/>
    <property type="match status" value="1"/>
</dbReference>
<keyword evidence="1" id="KW-0472">Membrane</keyword>
<feature type="transmembrane region" description="Helical" evidence="1">
    <location>
        <begin position="154"/>
        <end position="178"/>
    </location>
</feature>
<dbReference type="SUPFAM" id="SSF53649">
    <property type="entry name" value="Alkaline phosphatase-like"/>
    <property type="match status" value="1"/>
</dbReference>
<keyword evidence="1" id="KW-1133">Transmembrane helix</keyword>
<proteinExistence type="predicted"/>
<feature type="transmembrane region" description="Helical" evidence="1">
    <location>
        <begin position="78"/>
        <end position="97"/>
    </location>
</feature>
<comment type="caution">
    <text evidence="3">The sequence shown here is derived from an EMBL/GenBank/DDBJ whole genome shotgun (WGS) entry which is preliminary data.</text>
</comment>
<protein>
    <submittedName>
        <fullName evidence="3">Alkaline phosphatase-like alpha/beta/alpha</fullName>
    </submittedName>
</protein>